<gene>
    <name evidence="5" type="ORF">EI97DRAFT_97216</name>
</gene>
<organism evidence="5 6">
    <name type="scientific">Westerdykella ornata</name>
    <dbReference type="NCBI Taxonomy" id="318751"/>
    <lineage>
        <taxon>Eukaryota</taxon>
        <taxon>Fungi</taxon>
        <taxon>Dikarya</taxon>
        <taxon>Ascomycota</taxon>
        <taxon>Pezizomycotina</taxon>
        <taxon>Dothideomycetes</taxon>
        <taxon>Pleosporomycetidae</taxon>
        <taxon>Pleosporales</taxon>
        <taxon>Sporormiaceae</taxon>
        <taxon>Westerdykella</taxon>
    </lineage>
</organism>
<feature type="coiled-coil region" evidence="2">
    <location>
        <begin position="2"/>
        <end position="29"/>
    </location>
</feature>
<dbReference type="InterPro" id="IPR057654">
    <property type="entry name" value="Znf-CCCH_tandem"/>
</dbReference>
<dbReference type="GO" id="GO:0008270">
    <property type="term" value="F:zinc ion binding"/>
    <property type="evidence" value="ECO:0007669"/>
    <property type="project" value="UniProtKB-KW"/>
</dbReference>
<keyword evidence="6" id="KW-1185">Reference proteome</keyword>
<evidence type="ECO:0000313" key="6">
    <source>
        <dbReference type="Proteomes" id="UP000800097"/>
    </source>
</evidence>
<feature type="domain" description="C3H1-type" evidence="4">
    <location>
        <begin position="91"/>
        <end position="118"/>
    </location>
</feature>
<feature type="domain" description="C3H1-type" evidence="4">
    <location>
        <begin position="154"/>
        <end position="182"/>
    </location>
</feature>
<dbReference type="RefSeq" id="XP_033652249.1">
    <property type="nucleotide sequence ID" value="XM_033803253.1"/>
</dbReference>
<dbReference type="GeneID" id="54556428"/>
<dbReference type="AlphaFoldDB" id="A0A6A6JDM2"/>
<dbReference type="PANTHER" id="PTHR37543:SF1">
    <property type="entry name" value="CCCH ZINC FINGER DNA BINDING PROTEIN (AFU_ORTHOLOGUE AFUA_5G12760)"/>
    <property type="match status" value="1"/>
</dbReference>
<dbReference type="EMBL" id="ML986501">
    <property type="protein sequence ID" value="KAF2274710.1"/>
    <property type="molecule type" value="Genomic_DNA"/>
</dbReference>
<keyword evidence="1" id="KW-0479">Metal-binding</keyword>
<evidence type="ECO:0000256" key="3">
    <source>
        <dbReference type="SAM" id="MobiDB-lite"/>
    </source>
</evidence>
<protein>
    <recommendedName>
        <fullName evidence="4">C3H1-type domain-containing protein</fullName>
    </recommendedName>
</protein>
<evidence type="ECO:0000259" key="4">
    <source>
        <dbReference type="PROSITE" id="PS50103"/>
    </source>
</evidence>
<proteinExistence type="predicted"/>
<dbReference type="Proteomes" id="UP000800097">
    <property type="component" value="Unassembled WGS sequence"/>
</dbReference>
<dbReference type="Pfam" id="PF25543">
    <property type="entry name" value="zf-CCCH_tandem"/>
    <property type="match status" value="1"/>
</dbReference>
<dbReference type="Pfam" id="PF25542">
    <property type="entry name" value="zf-CCCH_12"/>
    <property type="match status" value="1"/>
</dbReference>
<dbReference type="OrthoDB" id="2270193at2759"/>
<evidence type="ECO:0000256" key="1">
    <source>
        <dbReference type="PROSITE-ProRule" id="PRU00723"/>
    </source>
</evidence>
<feature type="zinc finger region" description="C3H1-type" evidence="1">
    <location>
        <begin position="154"/>
        <end position="182"/>
    </location>
</feature>
<name>A0A6A6JDM2_WESOR</name>
<sequence length="285" mass="32418">MSEEFESRLAELREQLRELQQDDDNNLRDFQAAIQKYRHMTMVYAARRVSLIDALNQLMHSQPKAVLSDEIGATSSRPGRADSSSNSRAPEYHKETCWEYKTTGKCTKHNCTFYHTLPTTGPPGFIPLNAQDHRIDMMMRLPHWKLWKEYNTYRQSGQPCVDFHIRGECDNGEVCRYAHGPPISDTMKSCMKYRLWNTVCDNGGACRRLDCLNGHHCHFNPCTRATCVLSHGVDTRVVRWVPAKDNIPSGPFGTLPAETTDSSSESDEGETRDATQSGEINLIDM</sequence>
<keyword evidence="1" id="KW-0862">Zinc</keyword>
<accession>A0A6A6JDM2</accession>
<reference evidence="5" key="1">
    <citation type="journal article" date="2020" name="Stud. Mycol.">
        <title>101 Dothideomycetes genomes: a test case for predicting lifestyles and emergence of pathogens.</title>
        <authorList>
            <person name="Haridas S."/>
            <person name="Albert R."/>
            <person name="Binder M."/>
            <person name="Bloem J."/>
            <person name="Labutti K."/>
            <person name="Salamov A."/>
            <person name="Andreopoulos B."/>
            <person name="Baker S."/>
            <person name="Barry K."/>
            <person name="Bills G."/>
            <person name="Bluhm B."/>
            <person name="Cannon C."/>
            <person name="Castanera R."/>
            <person name="Culley D."/>
            <person name="Daum C."/>
            <person name="Ezra D."/>
            <person name="Gonzalez J."/>
            <person name="Henrissat B."/>
            <person name="Kuo A."/>
            <person name="Liang C."/>
            <person name="Lipzen A."/>
            <person name="Lutzoni F."/>
            <person name="Magnuson J."/>
            <person name="Mondo S."/>
            <person name="Nolan M."/>
            <person name="Ohm R."/>
            <person name="Pangilinan J."/>
            <person name="Park H.-J."/>
            <person name="Ramirez L."/>
            <person name="Alfaro M."/>
            <person name="Sun H."/>
            <person name="Tritt A."/>
            <person name="Yoshinaga Y."/>
            <person name="Zwiers L.-H."/>
            <person name="Turgeon B."/>
            <person name="Goodwin S."/>
            <person name="Spatafora J."/>
            <person name="Crous P."/>
            <person name="Grigoriev I."/>
        </authorList>
    </citation>
    <scope>NUCLEOTIDE SEQUENCE</scope>
    <source>
        <strain evidence="5">CBS 379.55</strain>
    </source>
</reference>
<keyword evidence="2" id="KW-0175">Coiled coil</keyword>
<feature type="compositionally biased region" description="Polar residues" evidence="3">
    <location>
        <begin position="73"/>
        <end position="88"/>
    </location>
</feature>
<dbReference type="SMART" id="SM00356">
    <property type="entry name" value="ZnF_C3H1"/>
    <property type="match status" value="2"/>
</dbReference>
<dbReference type="InterPro" id="IPR000571">
    <property type="entry name" value="Znf_CCCH"/>
</dbReference>
<dbReference type="PANTHER" id="PTHR37543">
    <property type="entry name" value="CCCH ZINC FINGER DNA BINDING PROTEIN (AFU_ORTHOLOGUE AFUA_5G12760)"/>
    <property type="match status" value="1"/>
</dbReference>
<evidence type="ECO:0000313" key="5">
    <source>
        <dbReference type="EMBL" id="KAF2274710.1"/>
    </source>
</evidence>
<feature type="region of interest" description="Disordered" evidence="3">
    <location>
        <begin position="69"/>
        <end position="89"/>
    </location>
</feature>
<dbReference type="PROSITE" id="PS50103">
    <property type="entry name" value="ZF_C3H1"/>
    <property type="match status" value="2"/>
</dbReference>
<feature type="zinc finger region" description="C3H1-type" evidence="1">
    <location>
        <begin position="91"/>
        <end position="118"/>
    </location>
</feature>
<feature type="region of interest" description="Disordered" evidence="3">
    <location>
        <begin position="249"/>
        <end position="285"/>
    </location>
</feature>
<keyword evidence="1" id="KW-0863">Zinc-finger</keyword>
<evidence type="ECO:0000256" key="2">
    <source>
        <dbReference type="SAM" id="Coils"/>
    </source>
</evidence>